<keyword evidence="6" id="KW-1185">Reference proteome</keyword>
<dbReference type="InterPro" id="IPR051011">
    <property type="entry name" value="Metal_resp_trans_reg"/>
</dbReference>
<dbReference type="InterPro" id="IPR036390">
    <property type="entry name" value="WH_DNA-bd_sf"/>
</dbReference>
<evidence type="ECO:0000313" key="6">
    <source>
        <dbReference type="Proteomes" id="UP000503540"/>
    </source>
</evidence>
<dbReference type="InterPro" id="IPR001845">
    <property type="entry name" value="HTH_ArsR_DNA-bd_dom"/>
</dbReference>
<evidence type="ECO:0000256" key="1">
    <source>
        <dbReference type="ARBA" id="ARBA00023015"/>
    </source>
</evidence>
<dbReference type="GO" id="GO:0003677">
    <property type="term" value="F:DNA binding"/>
    <property type="evidence" value="ECO:0007669"/>
    <property type="project" value="UniProtKB-KW"/>
</dbReference>
<reference evidence="5 6" key="1">
    <citation type="journal article" date="2019" name="ACS Chem. Biol.">
        <title>Identification and Mobilization of a Cryptic Antibiotic Biosynthesis Gene Locus from a Human-Pathogenic Nocardia Isolate.</title>
        <authorList>
            <person name="Herisse M."/>
            <person name="Ishida K."/>
            <person name="Porter J.L."/>
            <person name="Howden B."/>
            <person name="Hertweck C."/>
            <person name="Stinear T.P."/>
            <person name="Pidot S.J."/>
        </authorList>
    </citation>
    <scope>NUCLEOTIDE SEQUENCE [LARGE SCALE GENOMIC DNA]</scope>
    <source>
        <strain evidence="5 6">AUSMDU00012717</strain>
    </source>
</reference>
<dbReference type="PANTHER" id="PTHR43132:SF8">
    <property type="entry name" value="HTH-TYPE TRANSCRIPTIONAL REGULATOR KMTR"/>
    <property type="match status" value="1"/>
</dbReference>
<keyword evidence="2" id="KW-0238">DNA-binding</keyword>
<proteinExistence type="predicted"/>
<evidence type="ECO:0000256" key="3">
    <source>
        <dbReference type="ARBA" id="ARBA00023163"/>
    </source>
</evidence>
<gene>
    <name evidence="5" type="ORF">F5544_14825</name>
</gene>
<dbReference type="InterPro" id="IPR036388">
    <property type="entry name" value="WH-like_DNA-bd_sf"/>
</dbReference>
<evidence type="ECO:0000256" key="2">
    <source>
        <dbReference type="ARBA" id="ARBA00023125"/>
    </source>
</evidence>
<keyword evidence="1" id="KW-0805">Transcription regulation</keyword>
<dbReference type="GO" id="GO:0003700">
    <property type="term" value="F:DNA-binding transcription factor activity"/>
    <property type="evidence" value="ECO:0007669"/>
    <property type="project" value="InterPro"/>
</dbReference>
<sequence length="340" mass="37015">MKRVVLTSEDLLRVRIGAPLGALGETLLASRMLRRARPAIFDGWRSTVLREIPCDFGMLADLVPNIYDFVDLITPTRGARSLPEGLEALRLVSREELRREIGCTVRRLAESGDRPLPGWTAKLPDADGTALRELATAVEAFHDVAFGGRWAHVQSYLESAADRMARVMATEGVYGLFAALRPHVRWRTPVLEVMRLRGRHDVRLNGRGLVVVPSIFVWPEPLLLSSCIETGGPYTLIVPVLRDIGDLATAWGPRPPNEALTALLGRTRAAALQAIADGCTTTQLAGQLAISPATASEHASILRDAGLIESTRHRNSVRHQLTTLGAALLDGDLETGVRIA</sequence>
<dbReference type="AlphaFoldDB" id="A0A6G9YC91"/>
<dbReference type="PANTHER" id="PTHR43132">
    <property type="entry name" value="ARSENICAL RESISTANCE OPERON REPRESSOR ARSR-RELATED"/>
    <property type="match status" value="1"/>
</dbReference>
<feature type="domain" description="HTH arsR-type" evidence="4">
    <location>
        <begin position="258"/>
        <end position="333"/>
    </location>
</feature>
<organism evidence="5 6">
    <name type="scientific">Nocardia arthritidis</name>
    <dbReference type="NCBI Taxonomy" id="228602"/>
    <lineage>
        <taxon>Bacteria</taxon>
        <taxon>Bacillati</taxon>
        <taxon>Actinomycetota</taxon>
        <taxon>Actinomycetes</taxon>
        <taxon>Mycobacteriales</taxon>
        <taxon>Nocardiaceae</taxon>
        <taxon>Nocardia</taxon>
    </lineage>
</organism>
<dbReference type="Proteomes" id="UP000503540">
    <property type="component" value="Chromosome"/>
</dbReference>
<dbReference type="EMBL" id="CP046172">
    <property type="protein sequence ID" value="QIS10849.1"/>
    <property type="molecule type" value="Genomic_DNA"/>
</dbReference>
<evidence type="ECO:0000259" key="4">
    <source>
        <dbReference type="SMART" id="SM00418"/>
    </source>
</evidence>
<dbReference type="Pfam" id="PF01022">
    <property type="entry name" value="HTH_5"/>
    <property type="match status" value="1"/>
</dbReference>
<dbReference type="Gene3D" id="1.10.10.10">
    <property type="entry name" value="Winged helix-like DNA-binding domain superfamily/Winged helix DNA-binding domain"/>
    <property type="match status" value="1"/>
</dbReference>
<dbReference type="KEGG" id="nah:F5544_14825"/>
<dbReference type="CDD" id="cd00090">
    <property type="entry name" value="HTH_ARSR"/>
    <property type="match status" value="1"/>
</dbReference>
<accession>A0A6G9YC91</accession>
<evidence type="ECO:0000313" key="5">
    <source>
        <dbReference type="EMBL" id="QIS10849.1"/>
    </source>
</evidence>
<keyword evidence="3" id="KW-0804">Transcription</keyword>
<dbReference type="SUPFAM" id="SSF46785">
    <property type="entry name" value="Winged helix' DNA-binding domain"/>
    <property type="match status" value="1"/>
</dbReference>
<dbReference type="InterPro" id="IPR011991">
    <property type="entry name" value="ArsR-like_HTH"/>
</dbReference>
<protein>
    <submittedName>
        <fullName evidence="5">Helix-turn-helix domain-containing protein</fullName>
    </submittedName>
</protein>
<dbReference type="SMART" id="SM00418">
    <property type="entry name" value="HTH_ARSR"/>
    <property type="match status" value="1"/>
</dbReference>
<dbReference type="RefSeq" id="WP_167473760.1">
    <property type="nucleotide sequence ID" value="NZ_CP046172.1"/>
</dbReference>
<name>A0A6G9YC91_9NOCA</name>